<evidence type="ECO:0000313" key="2">
    <source>
        <dbReference type="Proteomes" id="UP000069771"/>
    </source>
</evidence>
<proteinExistence type="predicted"/>
<gene>
    <name evidence="1" type="ORF">AALO17_12550</name>
</gene>
<dbReference type="Proteomes" id="UP000069771">
    <property type="component" value="Chromosome"/>
</dbReference>
<organism evidence="1 2">
    <name type="scientific">Faecalibaculum rodentium</name>
    <dbReference type="NCBI Taxonomy" id="1702221"/>
    <lineage>
        <taxon>Bacteria</taxon>
        <taxon>Bacillati</taxon>
        <taxon>Bacillota</taxon>
        <taxon>Erysipelotrichia</taxon>
        <taxon>Erysipelotrichales</taxon>
        <taxon>Erysipelotrichaceae</taxon>
        <taxon>Faecalibaculum</taxon>
    </lineage>
</organism>
<keyword evidence="2" id="KW-1185">Reference proteome</keyword>
<accession>A0A140DUR2</accession>
<dbReference type="AlphaFoldDB" id="A0A140DUR2"/>
<dbReference type="STRING" id="1702221.AALO17_12550"/>
<evidence type="ECO:0000313" key="1">
    <source>
        <dbReference type="EMBL" id="AMK54389.1"/>
    </source>
</evidence>
<reference evidence="1 2" key="1">
    <citation type="journal article" date="2016" name="Gut Pathog.">
        <title>Whole genome sequencing of "Faecalibaculum rodentium" ALO17, isolated from C57BL/6J laboratory mouse feces.</title>
        <authorList>
            <person name="Lim S."/>
            <person name="Chang D.H."/>
            <person name="Ahn S."/>
            <person name="Kim B.C."/>
        </authorList>
    </citation>
    <scope>NUCLEOTIDE SEQUENCE [LARGE SCALE GENOMIC DNA]</scope>
    <source>
        <strain evidence="1 2">Alo17</strain>
    </source>
</reference>
<name>A0A140DUR2_9FIRM</name>
<dbReference type="EMBL" id="CP011391">
    <property type="protein sequence ID" value="AMK54389.1"/>
    <property type="molecule type" value="Genomic_DNA"/>
</dbReference>
<sequence length="41" mass="4746">MCHTGILIGFRFFQFARNQGFSFEHGCMWLPVPDRCFGMCG</sequence>
<protein>
    <submittedName>
        <fullName evidence="1">Uncharacterized protein</fullName>
    </submittedName>
</protein>
<dbReference type="KEGG" id="fro:AALO17_12550"/>